<accession>A0A380CRP9</accession>
<evidence type="ECO:0000256" key="3">
    <source>
        <dbReference type="ARBA" id="ARBA00019758"/>
    </source>
</evidence>
<comment type="catalytic activity">
    <reaction evidence="1">
        <text>a 1,2-diacyl-sn-glycero-3-phospho-(1D-myo-inositol) = 1D-myo-inositol 1,2-cyclic phosphate + a 1,2-diacyl-sn-glycerol</text>
        <dbReference type="Rhea" id="RHEA:17093"/>
        <dbReference type="ChEBI" id="CHEBI:17815"/>
        <dbReference type="ChEBI" id="CHEBI:57880"/>
        <dbReference type="ChEBI" id="CHEBI:58484"/>
        <dbReference type="EC" id="4.6.1.13"/>
    </reaction>
</comment>
<dbReference type="PANTHER" id="PTHR13593:SF113">
    <property type="entry name" value="SI:DKEY-266F7.9"/>
    <property type="match status" value="1"/>
</dbReference>
<proteinExistence type="predicted"/>
<dbReference type="InterPro" id="IPR017946">
    <property type="entry name" value="PLC-like_Pdiesterase_TIM-brl"/>
</dbReference>
<evidence type="ECO:0000313" key="7">
    <source>
        <dbReference type="EMBL" id="SUJ27481.1"/>
    </source>
</evidence>
<dbReference type="GO" id="GO:0006629">
    <property type="term" value="P:lipid metabolic process"/>
    <property type="evidence" value="ECO:0007669"/>
    <property type="project" value="InterPro"/>
</dbReference>
<dbReference type="PROSITE" id="PS51257">
    <property type="entry name" value="PROKAR_LIPOPROTEIN"/>
    <property type="match status" value="1"/>
</dbReference>
<evidence type="ECO:0000313" key="8">
    <source>
        <dbReference type="Proteomes" id="UP000254893"/>
    </source>
</evidence>
<dbReference type="GO" id="GO:0004436">
    <property type="term" value="F:phosphatidylinositol diacylglycerol-lyase activity"/>
    <property type="evidence" value="ECO:0007669"/>
    <property type="project" value="UniProtKB-EC"/>
</dbReference>
<protein>
    <recommendedName>
        <fullName evidence="3">1-phosphatidylinositol phosphodiesterase</fullName>
        <ecNumber evidence="2">4.6.1.13</ecNumber>
    </recommendedName>
    <alternativeName>
        <fullName evidence="4">Phosphatidylinositol diacylglycerol-lyase</fullName>
    </alternativeName>
    <alternativeName>
        <fullName evidence="5">Phosphatidylinositol-specific phospholipase C</fullName>
    </alternativeName>
</protein>
<dbReference type="EMBL" id="UGYW01000002">
    <property type="protein sequence ID" value="SUJ27481.1"/>
    <property type="molecule type" value="Genomic_DNA"/>
</dbReference>
<dbReference type="Pfam" id="PF00388">
    <property type="entry name" value="PI-PLC-X"/>
    <property type="match status" value="1"/>
</dbReference>
<dbReference type="GO" id="GO:0008081">
    <property type="term" value="F:phosphoric diester hydrolase activity"/>
    <property type="evidence" value="ECO:0007669"/>
    <property type="project" value="InterPro"/>
</dbReference>
<dbReference type="Gene3D" id="3.20.20.190">
    <property type="entry name" value="Phosphatidylinositol (PI) phosphodiesterase"/>
    <property type="match status" value="1"/>
</dbReference>
<sequence length="320" mass="35935">MHMKLYLNYMLLLLVVFTSCNSSEIEKLEISQSSASVAQVLPEGTNWMSFIQGERKLSALSIPGTHDAGARYEPVSGTAKTQNLTIAEQLNAGVRFLDVRCRFVDDNFAIHHGPVYQHLNFDDVLQSCKSFLQAHPSETIIMSVKEEHTPSGNSMTFEERFIKYTDTYSGLFRLDTDIPSLQQARGKIVLLRRFSSAQALGIQAYNGWSDNTSFTIQNQESTLQVQDAYQVSSNTDKWNAINTLLNTSKNTDPASGTLFLNFSSGYQKKLWVIPNIPSVSNEINPKLLNYFNQQTTSHFGVIITDFIQADLAKSIFNTNF</sequence>
<gene>
    <name evidence="7" type="ORF">NCTC11388_04192</name>
</gene>
<organism evidence="7 8">
    <name type="scientific">Sphingobacterium spiritivorum</name>
    <name type="common">Flavobacterium spiritivorum</name>
    <dbReference type="NCBI Taxonomy" id="258"/>
    <lineage>
        <taxon>Bacteria</taxon>
        <taxon>Pseudomonadati</taxon>
        <taxon>Bacteroidota</taxon>
        <taxon>Sphingobacteriia</taxon>
        <taxon>Sphingobacteriales</taxon>
        <taxon>Sphingobacteriaceae</taxon>
        <taxon>Sphingobacterium</taxon>
    </lineage>
</organism>
<keyword evidence="7" id="KW-0456">Lyase</keyword>
<dbReference type="AlphaFoldDB" id="A0A380CRP9"/>
<evidence type="ECO:0000256" key="2">
    <source>
        <dbReference type="ARBA" id="ARBA00012581"/>
    </source>
</evidence>
<name>A0A380CRP9_SPHSI</name>
<dbReference type="Proteomes" id="UP000254893">
    <property type="component" value="Unassembled WGS sequence"/>
</dbReference>
<evidence type="ECO:0000259" key="6">
    <source>
        <dbReference type="SMART" id="SM00148"/>
    </source>
</evidence>
<dbReference type="InterPro" id="IPR000909">
    <property type="entry name" value="PLipase_C_PInositol-sp_X_dom"/>
</dbReference>
<dbReference type="SMART" id="SM00148">
    <property type="entry name" value="PLCXc"/>
    <property type="match status" value="1"/>
</dbReference>
<evidence type="ECO:0000256" key="5">
    <source>
        <dbReference type="ARBA" id="ARBA00030782"/>
    </source>
</evidence>
<evidence type="ECO:0000256" key="1">
    <source>
        <dbReference type="ARBA" id="ARBA00001316"/>
    </source>
</evidence>
<dbReference type="SUPFAM" id="SSF51695">
    <property type="entry name" value="PLC-like phosphodiesterases"/>
    <property type="match status" value="1"/>
</dbReference>
<evidence type="ECO:0000256" key="4">
    <source>
        <dbReference type="ARBA" id="ARBA00030474"/>
    </source>
</evidence>
<dbReference type="CDD" id="cd08586">
    <property type="entry name" value="PI-PLCc_BcPLC_like"/>
    <property type="match status" value="1"/>
</dbReference>
<reference evidence="7 8" key="1">
    <citation type="submission" date="2018-06" db="EMBL/GenBank/DDBJ databases">
        <authorList>
            <consortium name="Pathogen Informatics"/>
            <person name="Doyle S."/>
        </authorList>
    </citation>
    <scope>NUCLEOTIDE SEQUENCE [LARGE SCALE GENOMIC DNA]</scope>
    <source>
        <strain evidence="7 8">NCTC11388</strain>
    </source>
</reference>
<dbReference type="PANTHER" id="PTHR13593">
    <property type="match status" value="1"/>
</dbReference>
<feature type="domain" description="Phosphatidylinositol-specific phospholipase C X" evidence="6">
    <location>
        <begin position="52"/>
        <end position="193"/>
    </location>
</feature>
<dbReference type="PROSITE" id="PS50007">
    <property type="entry name" value="PIPLC_X_DOMAIN"/>
    <property type="match status" value="1"/>
</dbReference>
<dbReference type="InterPro" id="IPR051057">
    <property type="entry name" value="PI-PLC_domain"/>
</dbReference>
<dbReference type="EC" id="4.6.1.13" evidence="2"/>